<gene>
    <name evidence="1" type="ORF">MTBBW1_1040077</name>
</gene>
<organism evidence="1 2">
    <name type="scientific">Desulfamplus magnetovallimortis</name>
    <dbReference type="NCBI Taxonomy" id="1246637"/>
    <lineage>
        <taxon>Bacteria</taxon>
        <taxon>Pseudomonadati</taxon>
        <taxon>Thermodesulfobacteriota</taxon>
        <taxon>Desulfobacteria</taxon>
        <taxon>Desulfobacterales</taxon>
        <taxon>Desulfobacteraceae</taxon>
        <taxon>Desulfamplus</taxon>
    </lineage>
</organism>
<sequence length="69" mass="7927">MQFRRGQKIEVFRKSEDEAWESYMDDFIGIHGMVTDPDTAINDPDALIEVSLQGMGTHRLPQDCLKTIE</sequence>
<reference evidence="1 2" key="1">
    <citation type="submission" date="2017-03" db="EMBL/GenBank/DDBJ databases">
        <authorList>
            <person name="Afonso C.L."/>
            <person name="Miller P.J."/>
            <person name="Scott M.A."/>
            <person name="Spackman E."/>
            <person name="Goraichik I."/>
            <person name="Dimitrov K.M."/>
            <person name="Suarez D.L."/>
            <person name="Swayne D.E."/>
        </authorList>
    </citation>
    <scope>NUCLEOTIDE SEQUENCE [LARGE SCALE GENOMIC DNA]</scope>
    <source>
        <strain evidence="1">PRJEB14757</strain>
    </source>
</reference>
<name>A0A1W1H565_9BACT</name>
<dbReference type="RefSeq" id="WP_080804091.1">
    <property type="nucleotide sequence ID" value="NZ_LT828545.1"/>
</dbReference>
<dbReference type="AlphaFoldDB" id="A0A1W1H565"/>
<evidence type="ECO:0000313" key="2">
    <source>
        <dbReference type="Proteomes" id="UP000191931"/>
    </source>
</evidence>
<proteinExistence type="predicted"/>
<evidence type="ECO:0000313" key="1">
    <source>
        <dbReference type="EMBL" id="SLM27620.1"/>
    </source>
</evidence>
<dbReference type="EMBL" id="FWEV01000007">
    <property type="protein sequence ID" value="SLM27620.1"/>
    <property type="molecule type" value="Genomic_DNA"/>
</dbReference>
<protein>
    <submittedName>
        <fullName evidence="1">Uncharacterized protein</fullName>
    </submittedName>
</protein>
<dbReference type="Proteomes" id="UP000191931">
    <property type="component" value="Unassembled WGS sequence"/>
</dbReference>
<keyword evidence="2" id="KW-1185">Reference proteome</keyword>
<dbReference type="STRING" id="1246637.MTBBW1_1040077"/>
<accession>A0A1W1H565</accession>
<dbReference type="OrthoDB" id="5421527at2"/>